<comment type="caution">
    <text evidence="2">The sequence shown here is derived from an EMBL/GenBank/DDBJ whole genome shotgun (WGS) entry which is preliminary data.</text>
</comment>
<protein>
    <submittedName>
        <fullName evidence="2">Uncharacterized protein</fullName>
    </submittedName>
</protein>
<gene>
    <name evidence="2" type="ORF">PoB_004869500</name>
</gene>
<accession>A0AAV4BSE3</accession>
<dbReference type="EMBL" id="BLXT01005342">
    <property type="protein sequence ID" value="GFO22190.1"/>
    <property type="molecule type" value="Genomic_DNA"/>
</dbReference>
<proteinExistence type="predicted"/>
<evidence type="ECO:0000256" key="1">
    <source>
        <dbReference type="SAM" id="MobiDB-lite"/>
    </source>
</evidence>
<dbReference type="Proteomes" id="UP000735302">
    <property type="component" value="Unassembled WGS sequence"/>
</dbReference>
<reference evidence="2 3" key="1">
    <citation type="journal article" date="2021" name="Elife">
        <title>Chloroplast acquisition without the gene transfer in kleptoplastic sea slugs, Plakobranchus ocellatus.</title>
        <authorList>
            <person name="Maeda T."/>
            <person name="Takahashi S."/>
            <person name="Yoshida T."/>
            <person name="Shimamura S."/>
            <person name="Takaki Y."/>
            <person name="Nagai Y."/>
            <person name="Toyoda A."/>
            <person name="Suzuki Y."/>
            <person name="Arimoto A."/>
            <person name="Ishii H."/>
            <person name="Satoh N."/>
            <person name="Nishiyama T."/>
            <person name="Hasebe M."/>
            <person name="Maruyama T."/>
            <person name="Minagawa J."/>
            <person name="Obokata J."/>
            <person name="Shigenobu S."/>
        </authorList>
    </citation>
    <scope>NUCLEOTIDE SEQUENCE [LARGE SCALE GENOMIC DNA]</scope>
</reference>
<evidence type="ECO:0000313" key="2">
    <source>
        <dbReference type="EMBL" id="GFO22190.1"/>
    </source>
</evidence>
<organism evidence="2 3">
    <name type="scientific">Plakobranchus ocellatus</name>
    <dbReference type="NCBI Taxonomy" id="259542"/>
    <lineage>
        <taxon>Eukaryota</taxon>
        <taxon>Metazoa</taxon>
        <taxon>Spiralia</taxon>
        <taxon>Lophotrochozoa</taxon>
        <taxon>Mollusca</taxon>
        <taxon>Gastropoda</taxon>
        <taxon>Heterobranchia</taxon>
        <taxon>Euthyneura</taxon>
        <taxon>Panpulmonata</taxon>
        <taxon>Sacoglossa</taxon>
        <taxon>Placobranchoidea</taxon>
        <taxon>Plakobranchidae</taxon>
        <taxon>Plakobranchus</taxon>
    </lineage>
</organism>
<dbReference type="AlphaFoldDB" id="A0AAV4BSE3"/>
<feature type="region of interest" description="Disordered" evidence="1">
    <location>
        <begin position="1"/>
        <end position="23"/>
    </location>
</feature>
<keyword evidence="3" id="KW-1185">Reference proteome</keyword>
<name>A0AAV4BSE3_9GAST</name>
<sequence length="97" mass="11045">MRRKRGGSSKSSNKSRRAAAAKRIIRRSRKRSTMLTRRTTRLRRRRMIQYVNNKVISGIQTLQGAGGGARTRDRRIPADIRADSLATVPSTPSQRRL</sequence>
<evidence type="ECO:0000313" key="3">
    <source>
        <dbReference type="Proteomes" id="UP000735302"/>
    </source>
</evidence>